<feature type="chain" id="PRO_5046102877" evidence="5">
    <location>
        <begin position="26"/>
        <end position="329"/>
    </location>
</feature>
<dbReference type="InterPro" id="IPR050263">
    <property type="entry name" value="Bact_Fimbrial_Adh_Pro"/>
</dbReference>
<comment type="similarity">
    <text evidence="2">Belongs to the fimbrial protein family.</text>
</comment>
<dbReference type="Pfam" id="PF22003">
    <property type="entry name" value="MrkDrd"/>
    <property type="match status" value="1"/>
</dbReference>
<keyword evidence="4" id="KW-0281">Fimbrium</keyword>
<dbReference type="InterPro" id="IPR008966">
    <property type="entry name" value="Adhesion_dom_sf"/>
</dbReference>
<reference evidence="9" key="1">
    <citation type="journal article" date="2012" name="PLoS ONE">
        <title>Comparative analysis of genome sequences covering the seven cronobacter species.</title>
        <authorList>
            <person name="Joseph S."/>
            <person name="Desai P."/>
            <person name="Ji Y."/>
            <person name="Cummings C.A."/>
            <person name="Shih R."/>
            <person name="Degoricija L."/>
            <person name="Rico A."/>
            <person name="Brzoska P."/>
            <person name="Hamby S.E."/>
            <person name="Masood N."/>
            <person name="Hariri S."/>
            <person name="Sonbol H."/>
            <person name="Chuzhanova N."/>
            <person name="McClelland M."/>
            <person name="Furtado M.R."/>
            <person name="Forsythe S.J."/>
        </authorList>
    </citation>
    <scope>NUCLEOTIDE SEQUENCE [LARGE SCALE GENOMIC DNA]</scope>
    <source>
        <strain evidence="9">1210</strain>
    </source>
</reference>
<dbReference type="InterPro" id="IPR000259">
    <property type="entry name" value="Adhesion_dom_fimbrial"/>
</dbReference>
<dbReference type="Gene3D" id="2.60.40.1090">
    <property type="entry name" value="Fimbrial-type adhesion domain"/>
    <property type="match status" value="1"/>
</dbReference>
<evidence type="ECO:0000256" key="5">
    <source>
        <dbReference type="SAM" id="SignalP"/>
    </source>
</evidence>
<dbReference type="PANTHER" id="PTHR33420">
    <property type="entry name" value="FIMBRIAL SUBUNIT ELFA-RELATED"/>
    <property type="match status" value="1"/>
</dbReference>
<evidence type="ECO:0000313" key="9">
    <source>
        <dbReference type="Proteomes" id="UP000009342"/>
    </source>
</evidence>
<feature type="domain" description="Fimbrial-type adhesion" evidence="6">
    <location>
        <begin position="193"/>
        <end position="328"/>
    </location>
</feature>
<keyword evidence="3 5" id="KW-0732">Signal</keyword>
<accession>A0ABP1WD57</accession>
<gene>
    <name evidence="8" type="ORF">BN134_4143</name>
</gene>
<dbReference type="InterPro" id="IPR054160">
    <property type="entry name" value="MrkD_recept-bd"/>
</dbReference>
<feature type="signal peptide" evidence="5">
    <location>
        <begin position="1"/>
        <end position="25"/>
    </location>
</feature>
<name>A0ABP1WD57_9ENTR</name>
<dbReference type="Pfam" id="PF00419">
    <property type="entry name" value="Fimbrial"/>
    <property type="match status" value="1"/>
</dbReference>
<comment type="subcellular location">
    <subcellularLocation>
        <location evidence="1">Fimbrium</location>
    </subcellularLocation>
</comment>
<dbReference type="PANTHER" id="PTHR33420:SF12">
    <property type="entry name" value="FIMBRIN-LIKE PROTEIN FIMI-RELATED"/>
    <property type="match status" value="1"/>
</dbReference>
<dbReference type="InterPro" id="IPR036937">
    <property type="entry name" value="Adhesion_dom_fimbrial_sf"/>
</dbReference>
<evidence type="ECO:0000313" key="8">
    <source>
        <dbReference type="EMBL" id="CCJ83369.1"/>
    </source>
</evidence>
<dbReference type="Proteomes" id="UP000009342">
    <property type="component" value="Unassembled WGS sequence"/>
</dbReference>
<evidence type="ECO:0000256" key="4">
    <source>
        <dbReference type="ARBA" id="ARBA00023263"/>
    </source>
</evidence>
<dbReference type="Gene3D" id="2.60.40.3310">
    <property type="match status" value="1"/>
</dbReference>
<sequence length="329" mass="34404">MKMLRLFCLLAALVGGWSVIPAAQANCSTPDLPHTSYSSGVAVSDNLETGAVIPGSEHPVAIDINCYGEYDNAMVIACYTGGKTEVPGMPGVYQTNIPGVGLTLINKQGQRVTGTGSDCDSSGMPLATIKAVGNANIAQAIVTQALVKIAPTMGSGTLDNNSTRYSVLVKSAAEGTEPLGGQYLYYRGSFNSRSITCSLNTTTLTFNMGDISTSLFSGQYSTTPPQHQDFTLVCDDYAYVNVLVQGANGNLRNNAGVIRLLDEDGAALGVGVQMRINDNIAPTDDYTMMGSIAPGASDTFSVSVQYMQTEEIVVPGKANAAATISISYN</sequence>
<feature type="domain" description="MrkD-like receptor binding" evidence="7">
    <location>
        <begin position="41"/>
        <end position="165"/>
    </location>
</feature>
<evidence type="ECO:0000256" key="1">
    <source>
        <dbReference type="ARBA" id="ARBA00004561"/>
    </source>
</evidence>
<evidence type="ECO:0000256" key="2">
    <source>
        <dbReference type="ARBA" id="ARBA00006671"/>
    </source>
</evidence>
<evidence type="ECO:0000259" key="7">
    <source>
        <dbReference type="Pfam" id="PF22003"/>
    </source>
</evidence>
<evidence type="ECO:0000256" key="3">
    <source>
        <dbReference type="ARBA" id="ARBA00022729"/>
    </source>
</evidence>
<proteinExistence type="inferred from homology"/>
<dbReference type="EMBL" id="CAKZ01000196">
    <property type="protein sequence ID" value="CCJ83369.1"/>
    <property type="molecule type" value="Genomic_DNA"/>
</dbReference>
<keyword evidence="9" id="KW-1185">Reference proteome</keyword>
<dbReference type="SUPFAM" id="SSF49401">
    <property type="entry name" value="Bacterial adhesins"/>
    <property type="match status" value="1"/>
</dbReference>
<protein>
    <submittedName>
        <fullName evidence="8">Hypothetical fimbrial protein</fullName>
    </submittedName>
</protein>
<evidence type="ECO:0000259" key="6">
    <source>
        <dbReference type="Pfam" id="PF00419"/>
    </source>
</evidence>
<organism evidence="8 9">
    <name type="scientific">Cronobacter dublinensis 1210</name>
    <dbReference type="NCBI Taxonomy" id="1208656"/>
    <lineage>
        <taxon>Bacteria</taxon>
        <taxon>Pseudomonadati</taxon>
        <taxon>Pseudomonadota</taxon>
        <taxon>Gammaproteobacteria</taxon>
        <taxon>Enterobacterales</taxon>
        <taxon>Enterobacteriaceae</taxon>
        <taxon>Cronobacter</taxon>
    </lineage>
</organism>
<comment type="caution">
    <text evidence="8">The sequence shown here is derived from an EMBL/GenBank/DDBJ whole genome shotgun (WGS) entry which is preliminary data.</text>
</comment>